<dbReference type="Gene3D" id="3.30.420.10">
    <property type="entry name" value="Ribonuclease H-like superfamily/Ribonuclease H"/>
    <property type="match status" value="1"/>
</dbReference>
<dbReference type="EMBL" id="BAAATM010000022">
    <property type="protein sequence ID" value="GAA2555136.1"/>
    <property type="molecule type" value="Genomic_DNA"/>
</dbReference>
<organism evidence="1 2">
    <name type="scientific">Streptomyces levis</name>
    <dbReference type="NCBI Taxonomy" id="285566"/>
    <lineage>
        <taxon>Bacteria</taxon>
        <taxon>Bacillati</taxon>
        <taxon>Actinomycetota</taxon>
        <taxon>Actinomycetes</taxon>
        <taxon>Kitasatosporales</taxon>
        <taxon>Streptomycetaceae</taxon>
        <taxon>Streptomyces</taxon>
    </lineage>
</organism>
<reference evidence="1 2" key="1">
    <citation type="journal article" date="2019" name="Int. J. Syst. Evol. Microbiol.">
        <title>The Global Catalogue of Microorganisms (GCM) 10K type strain sequencing project: providing services to taxonomists for standard genome sequencing and annotation.</title>
        <authorList>
            <consortium name="The Broad Institute Genomics Platform"/>
            <consortium name="The Broad Institute Genome Sequencing Center for Infectious Disease"/>
            <person name="Wu L."/>
            <person name="Ma J."/>
        </authorList>
    </citation>
    <scope>NUCLEOTIDE SEQUENCE [LARGE SCALE GENOMIC DNA]</scope>
    <source>
        <strain evidence="1 2">JCM 6924</strain>
    </source>
</reference>
<accession>A0ABN3P1C5</accession>
<dbReference type="SUPFAM" id="SSF53098">
    <property type="entry name" value="Ribonuclease H-like"/>
    <property type="match status" value="1"/>
</dbReference>
<name>A0ABN3P1C5_9ACTN</name>
<evidence type="ECO:0000313" key="2">
    <source>
        <dbReference type="Proteomes" id="UP001501095"/>
    </source>
</evidence>
<sequence>MRTISGIDPSSRKIAITTTWGDESDPEMVTFPLPQDHAEGCGIAFRKVAGYFSELREAGHTPFCFLEEPFVGPNPRSIMAQCKIQGAVLAACKEMQVPVVEVHNMTWKAQLIGGKVDKPTITRWVRRNWRDAYEMAYGDQDLMDSAAINRWGKMQLGPKRKIIIRRTREAVHA</sequence>
<proteinExistence type="predicted"/>
<gene>
    <name evidence="1" type="ORF">GCM10010423_65390</name>
</gene>
<comment type="caution">
    <text evidence="1">The sequence shown here is derived from an EMBL/GenBank/DDBJ whole genome shotgun (WGS) entry which is preliminary data.</text>
</comment>
<dbReference type="RefSeq" id="WP_344543052.1">
    <property type="nucleotide sequence ID" value="NZ_BAAATM010000022.1"/>
</dbReference>
<keyword evidence="2" id="KW-1185">Reference proteome</keyword>
<protein>
    <submittedName>
        <fullName evidence="1">Uncharacterized protein</fullName>
    </submittedName>
</protein>
<dbReference type="InterPro" id="IPR036397">
    <property type="entry name" value="RNaseH_sf"/>
</dbReference>
<evidence type="ECO:0000313" key="1">
    <source>
        <dbReference type="EMBL" id="GAA2555136.1"/>
    </source>
</evidence>
<dbReference type="Proteomes" id="UP001501095">
    <property type="component" value="Unassembled WGS sequence"/>
</dbReference>
<dbReference type="InterPro" id="IPR012337">
    <property type="entry name" value="RNaseH-like_sf"/>
</dbReference>